<keyword evidence="5" id="KW-0406">Ion transport</keyword>
<evidence type="ECO:0000256" key="2">
    <source>
        <dbReference type="ARBA" id="ARBA00022692"/>
    </source>
</evidence>
<evidence type="ECO:0000256" key="5">
    <source>
        <dbReference type="ARBA" id="ARBA00023065"/>
    </source>
</evidence>
<feature type="transmembrane region" description="Helical" evidence="8">
    <location>
        <begin position="46"/>
        <end position="68"/>
    </location>
</feature>
<evidence type="ECO:0000259" key="9">
    <source>
        <dbReference type="Pfam" id="PF00137"/>
    </source>
</evidence>
<evidence type="ECO:0000256" key="3">
    <source>
        <dbReference type="ARBA" id="ARBA00022781"/>
    </source>
</evidence>
<evidence type="ECO:0000256" key="8">
    <source>
        <dbReference type="SAM" id="Phobius"/>
    </source>
</evidence>
<dbReference type="EMBL" id="JAVDQG010000003">
    <property type="protein sequence ID" value="MDR6225513.1"/>
    <property type="molecule type" value="Genomic_DNA"/>
</dbReference>
<dbReference type="InterPro" id="IPR038662">
    <property type="entry name" value="ATP_synth_F0_csu_sf"/>
</dbReference>
<organism evidence="10 11">
    <name type="scientific">Desmospora profundinema</name>
    <dbReference type="NCBI Taxonomy" id="1571184"/>
    <lineage>
        <taxon>Bacteria</taxon>
        <taxon>Bacillati</taxon>
        <taxon>Bacillota</taxon>
        <taxon>Bacilli</taxon>
        <taxon>Bacillales</taxon>
        <taxon>Thermoactinomycetaceae</taxon>
        <taxon>Desmospora</taxon>
    </lineage>
</organism>
<dbReference type="CDD" id="cd18185">
    <property type="entry name" value="ATP-synt_Fo_c_ATPE"/>
    <property type="match status" value="1"/>
</dbReference>
<keyword evidence="3" id="KW-0375">Hydrogen ion transport</keyword>
<dbReference type="Proteomes" id="UP001185012">
    <property type="component" value="Unassembled WGS sequence"/>
</dbReference>
<name>A0ABU1IM87_9BACL</name>
<dbReference type="NCBIfam" id="TIGR01260">
    <property type="entry name" value="ATP_synt_c"/>
    <property type="match status" value="1"/>
</dbReference>
<dbReference type="Gene3D" id="1.20.20.10">
    <property type="entry name" value="F1F0 ATP synthase subunit C"/>
    <property type="match status" value="1"/>
</dbReference>
<keyword evidence="11" id="KW-1185">Reference proteome</keyword>
<feature type="domain" description="V-ATPase proteolipid subunit C-like" evidence="9">
    <location>
        <begin position="4"/>
        <end position="66"/>
    </location>
</feature>
<evidence type="ECO:0000313" key="11">
    <source>
        <dbReference type="Proteomes" id="UP001185012"/>
    </source>
</evidence>
<sequence length="73" mass="7514">MELLGICLMLGFAALAGGLGNSFVVSRFLDGYVRQPEAGGLLGRMLLGIALVEAVPIIAVGIGLFLLVQGGHF</sequence>
<proteinExistence type="predicted"/>
<reference evidence="10 11" key="1">
    <citation type="submission" date="2023-07" db="EMBL/GenBank/DDBJ databases">
        <title>Genomic Encyclopedia of Type Strains, Phase IV (KMG-IV): sequencing the most valuable type-strain genomes for metagenomic binning, comparative biology and taxonomic classification.</title>
        <authorList>
            <person name="Goeker M."/>
        </authorList>
    </citation>
    <scope>NUCLEOTIDE SEQUENCE [LARGE SCALE GENOMIC DNA]</scope>
    <source>
        <strain evidence="10 11">DSM 45903</strain>
    </source>
</reference>
<comment type="subcellular location">
    <subcellularLocation>
        <location evidence="1">Membrane</location>
        <topology evidence="1">Multi-pass membrane protein</topology>
    </subcellularLocation>
</comment>
<evidence type="ECO:0000256" key="4">
    <source>
        <dbReference type="ARBA" id="ARBA00022989"/>
    </source>
</evidence>
<evidence type="ECO:0000313" key="10">
    <source>
        <dbReference type="EMBL" id="MDR6225513.1"/>
    </source>
</evidence>
<comment type="caution">
    <text evidence="10">The sequence shown here is derived from an EMBL/GenBank/DDBJ whole genome shotgun (WGS) entry which is preliminary data.</text>
</comment>
<dbReference type="RefSeq" id="WP_309864287.1">
    <property type="nucleotide sequence ID" value="NZ_JAVDQG010000003.1"/>
</dbReference>
<dbReference type="InterPro" id="IPR002379">
    <property type="entry name" value="ATPase_proteolipid_c-like_dom"/>
</dbReference>
<keyword evidence="4 8" id="KW-1133">Transmembrane helix</keyword>
<accession>A0ABU1IM87</accession>
<dbReference type="Pfam" id="PF00137">
    <property type="entry name" value="ATP-synt_C"/>
    <property type="match status" value="1"/>
</dbReference>
<dbReference type="InterPro" id="IPR005953">
    <property type="entry name" value="ATP_synth_csu_bac/chlpt"/>
</dbReference>
<gene>
    <name evidence="10" type="ORF">JOE21_001511</name>
</gene>
<keyword evidence="6 8" id="KW-0472">Membrane</keyword>
<evidence type="ECO:0000256" key="1">
    <source>
        <dbReference type="ARBA" id="ARBA00004141"/>
    </source>
</evidence>
<dbReference type="SUPFAM" id="SSF81333">
    <property type="entry name" value="F1F0 ATP synthase subunit C"/>
    <property type="match status" value="1"/>
</dbReference>
<keyword evidence="2 8" id="KW-0812">Transmembrane</keyword>
<protein>
    <recommendedName>
        <fullName evidence="7">Lipid-binding protein</fullName>
    </recommendedName>
</protein>
<evidence type="ECO:0000256" key="6">
    <source>
        <dbReference type="ARBA" id="ARBA00023136"/>
    </source>
</evidence>
<dbReference type="InterPro" id="IPR035921">
    <property type="entry name" value="F/V-ATP_Csub_sf"/>
</dbReference>
<keyword evidence="5" id="KW-0813">Transport</keyword>
<evidence type="ECO:0000256" key="7">
    <source>
        <dbReference type="ARBA" id="ARBA00030961"/>
    </source>
</evidence>